<proteinExistence type="predicted"/>
<protein>
    <submittedName>
        <fullName evidence="3">DUF4157 domain-containing protein</fullName>
    </submittedName>
</protein>
<feature type="domain" description="eCIS core" evidence="2">
    <location>
        <begin position="50"/>
        <end position="122"/>
    </location>
</feature>
<comment type="caution">
    <text evidence="3">The sequence shown here is derived from an EMBL/GenBank/DDBJ whole genome shotgun (WGS) entry which is preliminary data.</text>
</comment>
<sequence length="408" mass="43843">METLKAQKEQAAQSKKNNSTFFKPVIQKKLSVGSANDSYENQSEKCNGNIPENIKNEMEYSFNSNFSDVILKENSTQAKNLNAIAFAQGNEIHFASSFNPHSNQSKEILGHELAHVIQQRSGIVNASHQEQGFNINDDYALENEADAAGRKAANGEKAMLNTPASQRNNKTNQKNAGIQLLREPVPSSAIILEVNASTEVILQELINTAAQSRPYQYDTVNWRQIFFPIMESQIRGRQLGAISHSFTDTDGLDCDWSVSISFSIDNLTSIRTETGTVTSSQGGSSTPSLGSSQLITTGQTAGVQGSVTNAPGGVGTGGNVSASATDSNARGSSQGATGGLSGMQSHTSTETINRFRANLFASISVTSAAGYSNWDIINPVKWGAHLAGTNQRTRVLNIGTIVFNRPQY</sequence>
<reference evidence="3" key="1">
    <citation type="submission" date="2021-08" db="EMBL/GenBank/DDBJ databases">
        <title>Complete genome sequence of Chryseobacterium sp strain PS-8.</title>
        <authorList>
            <person name="Das S.K."/>
        </authorList>
    </citation>
    <scope>NUCLEOTIDE SEQUENCE</scope>
    <source>
        <strain evidence="3">PS-8</strain>
    </source>
</reference>
<dbReference type="RefSeq" id="WP_235131423.1">
    <property type="nucleotide sequence ID" value="NZ_JACSGT010000001.1"/>
</dbReference>
<gene>
    <name evidence="3" type="ORF">H9Q08_11300</name>
</gene>
<evidence type="ECO:0000256" key="1">
    <source>
        <dbReference type="SAM" id="MobiDB-lite"/>
    </source>
</evidence>
<dbReference type="EMBL" id="JACSGT010000001">
    <property type="protein sequence ID" value="MCF2219895.1"/>
    <property type="molecule type" value="Genomic_DNA"/>
</dbReference>
<keyword evidence="4" id="KW-1185">Reference proteome</keyword>
<evidence type="ECO:0000313" key="4">
    <source>
        <dbReference type="Proteomes" id="UP001430374"/>
    </source>
</evidence>
<dbReference type="InterPro" id="IPR025295">
    <property type="entry name" value="eCIS_core_dom"/>
</dbReference>
<dbReference type="Proteomes" id="UP001430374">
    <property type="component" value="Unassembled WGS sequence"/>
</dbReference>
<name>A0ABS9C5N9_9FLAO</name>
<organism evidence="3 4">
    <name type="scientific">Chryseobacterium indicum</name>
    <dbReference type="NCBI Taxonomy" id="2766954"/>
    <lineage>
        <taxon>Bacteria</taxon>
        <taxon>Pseudomonadati</taxon>
        <taxon>Bacteroidota</taxon>
        <taxon>Flavobacteriia</taxon>
        <taxon>Flavobacteriales</taxon>
        <taxon>Weeksellaceae</taxon>
        <taxon>Chryseobacterium group</taxon>
        <taxon>Chryseobacterium</taxon>
    </lineage>
</organism>
<accession>A0ABS9C5N9</accession>
<evidence type="ECO:0000313" key="3">
    <source>
        <dbReference type="EMBL" id="MCF2219895.1"/>
    </source>
</evidence>
<dbReference type="Pfam" id="PF13699">
    <property type="entry name" value="eCIS_core"/>
    <property type="match status" value="1"/>
</dbReference>
<evidence type="ECO:0000259" key="2">
    <source>
        <dbReference type="Pfam" id="PF13699"/>
    </source>
</evidence>
<feature type="compositionally biased region" description="Polar residues" evidence="1">
    <location>
        <begin position="319"/>
        <end position="335"/>
    </location>
</feature>
<feature type="region of interest" description="Disordered" evidence="1">
    <location>
        <begin position="303"/>
        <end position="347"/>
    </location>
</feature>